<reference evidence="1 3" key="1">
    <citation type="submission" date="2020-12" db="EMBL/GenBank/DDBJ databases">
        <title>strain FJAT-54423T represents a novel species of the genus Brevibacillus.</title>
        <authorList>
            <person name="Tang R."/>
        </authorList>
    </citation>
    <scope>NUCLEOTIDE SEQUENCE [LARGE SCALE GENOMIC DNA]</scope>
    <source>
        <strain evidence="1 3">FJAT-54423</strain>
    </source>
</reference>
<evidence type="ECO:0000313" key="2">
    <source>
        <dbReference type="EMBL" id="QUO42739.1"/>
    </source>
</evidence>
<name>A0A7T5ENA2_9BACL</name>
<evidence type="ECO:0000313" key="3">
    <source>
        <dbReference type="Proteomes" id="UP000595847"/>
    </source>
</evidence>
<dbReference type="Pfam" id="PF02924">
    <property type="entry name" value="HDPD"/>
    <property type="match status" value="1"/>
</dbReference>
<dbReference type="RefSeq" id="WP_198829227.1">
    <property type="nucleotide sequence ID" value="NZ_CP066308.1"/>
</dbReference>
<evidence type="ECO:0000313" key="1">
    <source>
        <dbReference type="EMBL" id="QQE75713.1"/>
    </source>
</evidence>
<dbReference type="EMBL" id="CP066308">
    <property type="protein sequence ID" value="QQE75713.1"/>
    <property type="molecule type" value="Genomic_DNA"/>
</dbReference>
<organism evidence="1 3">
    <name type="scientific">Brevibacillus composti</name>
    <dbReference type="NCBI Taxonomy" id="2796470"/>
    <lineage>
        <taxon>Bacteria</taxon>
        <taxon>Bacillati</taxon>
        <taxon>Bacillota</taxon>
        <taxon>Bacilli</taxon>
        <taxon>Bacillales</taxon>
        <taxon>Paenibacillaceae</taxon>
        <taxon>Brevibacillus</taxon>
    </lineage>
</organism>
<keyword evidence="4" id="KW-1185">Reference proteome</keyword>
<accession>A0A7T5ENA2</accession>
<protein>
    <submittedName>
        <fullName evidence="1">Head decoration protein</fullName>
    </submittedName>
</protein>
<proteinExistence type="predicted"/>
<dbReference type="InterPro" id="IPR004195">
    <property type="entry name" value="Head_decoration_D"/>
</dbReference>
<dbReference type="KEGG" id="bcop:JD108_07500"/>
<dbReference type="AlphaFoldDB" id="A0A7T5ENA2"/>
<gene>
    <name evidence="1" type="ORF">JD108_07500</name>
    <name evidence="2" type="ORF">KDJ56_07180</name>
</gene>
<dbReference type="Proteomes" id="UP000595847">
    <property type="component" value="Chromosome"/>
</dbReference>
<reference evidence="2" key="2">
    <citation type="submission" date="2021-04" db="EMBL/GenBank/DDBJ databases">
        <title>Brevibacillus composti FJAT-54423, complete genome.</title>
        <authorList>
            <person name="Tang R."/>
        </authorList>
    </citation>
    <scope>NUCLEOTIDE SEQUENCE</scope>
    <source>
        <strain evidence="2">FJAT-54424</strain>
    </source>
</reference>
<dbReference type="EMBL" id="CP073708">
    <property type="protein sequence ID" value="QUO42739.1"/>
    <property type="molecule type" value="Genomic_DNA"/>
</dbReference>
<dbReference type="Gene3D" id="2.40.300.10">
    <property type="entry name" value="Head decoration protein D"/>
    <property type="match status" value="1"/>
</dbReference>
<evidence type="ECO:0000313" key="4">
    <source>
        <dbReference type="Proteomes" id="UP000677234"/>
    </source>
</evidence>
<sequence length="124" mass="12869">MQLNTNTGNFTPDNLIAGIDVPQQVKAVTLKSGQGVVARGTVLGIVTADGLAVKVNSANADGSQTADCILVNDVDTTAGNVVAEAYISGQFNRKALIFGGSDTAAQHETTLRERGIFLSDNISY</sequence>
<dbReference type="Proteomes" id="UP000677234">
    <property type="component" value="Chromosome"/>
</dbReference>